<dbReference type="Pfam" id="PF01535">
    <property type="entry name" value="PPR"/>
    <property type="match status" value="2"/>
</dbReference>
<keyword evidence="5" id="KW-1185">Reference proteome</keyword>
<dbReference type="SMART" id="SM00256">
    <property type="entry name" value="FBOX"/>
    <property type="match status" value="1"/>
</dbReference>
<dbReference type="NCBIfam" id="TIGR00756">
    <property type="entry name" value="PPR"/>
    <property type="match status" value="2"/>
</dbReference>
<dbReference type="InterPro" id="IPR005174">
    <property type="entry name" value="KIB1-4_b-propeller"/>
</dbReference>
<dbReference type="InterPro" id="IPR002625">
    <property type="entry name" value="Smr_dom"/>
</dbReference>
<feature type="domain" description="Smr" evidence="3">
    <location>
        <begin position="840"/>
        <end position="930"/>
    </location>
</feature>
<evidence type="ECO:0000256" key="1">
    <source>
        <dbReference type="ARBA" id="ARBA00022737"/>
    </source>
</evidence>
<dbReference type="PANTHER" id="PTHR47123">
    <property type="entry name" value="F-BOX PROTEIN SKIP23"/>
    <property type="match status" value="1"/>
</dbReference>
<dbReference type="InterPro" id="IPR051304">
    <property type="entry name" value="SCF_F-box_domain"/>
</dbReference>
<dbReference type="SMART" id="SM00463">
    <property type="entry name" value="SMR"/>
    <property type="match status" value="1"/>
</dbReference>
<evidence type="ECO:0000256" key="2">
    <source>
        <dbReference type="PROSITE-ProRule" id="PRU00708"/>
    </source>
</evidence>
<dbReference type="InterPro" id="IPR011990">
    <property type="entry name" value="TPR-like_helical_dom_sf"/>
</dbReference>
<protein>
    <recommendedName>
        <fullName evidence="3">Smr domain-containing protein</fullName>
    </recommendedName>
</protein>
<evidence type="ECO:0000313" key="4">
    <source>
        <dbReference type="EMBL" id="KAH0892186.1"/>
    </source>
</evidence>
<dbReference type="PROSITE" id="PS50828">
    <property type="entry name" value="SMR"/>
    <property type="match status" value="1"/>
</dbReference>
<sequence length="932" mass="104638">RLRKEGIVEPCGRCLGSIPGSRWIHPSMVDWATLPKDLLNLISKSLDSSFDLLQFRSVCSSWRSSAEAKPPLPTHHLPILPDNGTSLFPDSAVGFRLSQRSILLVKPHKPPINGSDLFGWLVKVEEDLNAPRGKVTLLDPMSETIHSLPEHFPRSLDMSEFKIRELGREFKLHYFNTVGDIINSLYLEKAVVRYLDSCSKFVLLTIHVSGKLAVFTSWDRAWTVINDMPSPYDDVIVFDGRFFGVDNNGRTVVVDFADLKLELVASPVYGGDKKFLIESCGEMLMVDMYLSMEEVDGDPGFGEEVFEHHAVFMNERTVKFKVFKFVEGEKSWVEVKDLGGKMLFLGDDCNFTASASDLLPSCGGSCVFFNGNVFNEDNVDAMQDRDLGVFDFRSGKIELVHKLPEYAKLFWPPPPWITSREIIREKHHPNHEKCYLCNLEFAALEIQQIRRCGCYQNLDSCLSSNTASITQMTISTCSIALQRFLFTPPPQSLSQGRREELRAPMEVRCKAGAVPLMKQSHKFLSSLSSPALAGDPSATNRHIKKFVAASPKSVSLNVLSHLLSPHTSLPHLSFFALSLYSEITDASWFDWNPKLIADLVALLNKQERFHESETLLSTAVTNLKSNERDFALFLCNLAESNSKQGSAQGFKEACLRLREVLQTSSSVYVKTQAYKSMVSGLCNMDQPNDAETVIEEMRLEKLKPGVFEYKSVLYGYGRLGLFDDMNRIVHRMETEGHRVDTVCSNMVLSSYGAHDALPQMGSWLQRLKDFNVPLSLRTYNTVLNSCPTVTSMLKDLNSCPLSVSEVLTFLNEDEVVLVRALTQSSVLHEAMEWSSLEGKLDLHGMHLSSAYLIMMQWMDEIKVRFSGEKCVVPAEIVVVSGSGKHSSVRGESPVKALVKKMMVRTGSPMRIDRKNVGCFIAKGKTVKEWFCQ</sequence>
<proteinExistence type="predicted"/>
<evidence type="ECO:0000259" key="3">
    <source>
        <dbReference type="PROSITE" id="PS50828"/>
    </source>
</evidence>
<dbReference type="PANTHER" id="PTHR47123:SF15">
    <property type="entry name" value="F-BOX PROTEIN SKIP23"/>
    <property type="match status" value="1"/>
</dbReference>
<accession>A0ABQ8AI75</accession>
<feature type="repeat" description="PPR" evidence="2">
    <location>
        <begin position="705"/>
        <end position="739"/>
    </location>
</feature>
<dbReference type="PROSITE" id="PS51375">
    <property type="entry name" value="PPR"/>
    <property type="match status" value="2"/>
</dbReference>
<feature type="non-terminal residue" evidence="4">
    <location>
        <position position="1"/>
    </location>
</feature>
<keyword evidence="1" id="KW-0677">Repeat</keyword>
<evidence type="ECO:0000313" key="5">
    <source>
        <dbReference type="Proteomes" id="UP000824890"/>
    </source>
</evidence>
<dbReference type="Proteomes" id="UP000824890">
    <property type="component" value="Unassembled WGS sequence"/>
</dbReference>
<dbReference type="InterPro" id="IPR036063">
    <property type="entry name" value="Smr_dom_sf"/>
</dbReference>
<dbReference type="InterPro" id="IPR002885">
    <property type="entry name" value="PPR_rpt"/>
</dbReference>
<dbReference type="Pfam" id="PF03478">
    <property type="entry name" value="Beta-prop_KIB1-4"/>
    <property type="match status" value="1"/>
</dbReference>
<reference evidence="4 5" key="1">
    <citation type="submission" date="2021-05" db="EMBL/GenBank/DDBJ databases">
        <title>Genome Assembly of Synthetic Allotetraploid Brassica napus Reveals Homoeologous Exchanges between Subgenomes.</title>
        <authorList>
            <person name="Davis J.T."/>
        </authorList>
    </citation>
    <scope>NUCLEOTIDE SEQUENCE [LARGE SCALE GENOMIC DNA]</scope>
    <source>
        <strain evidence="5">cv. Da-Ae</strain>
        <tissue evidence="4">Seedling</tissue>
    </source>
</reference>
<dbReference type="EMBL" id="JAGKQM010000013">
    <property type="protein sequence ID" value="KAH0892186.1"/>
    <property type="molecule type" value="Genomic_DNA"/>
</dbReference>
<dbReference type="Gene3D" id="3.30.1370.110">
    <property type="match status" value="1"/>
</dbReference>
<dbReference type="Gene3D" id="1.25.40.10">
    <property type="entry name" value="Tetratricopeptide repeat domain"/>
    <property type="match status" value="1"/>
</dbReference>
<dbReference type="Gene3D" id="1.20.1280.50">
    <property type="match status" value="1"/>
</dbReference>
<comment type="caution">
    <text evidence="4">The sequence shown here is derived from an EMBL/GenBank/DDBJ whole genome shotgun (WGS) entry which is preliminary data.</text>
</comment>
<name>A0ABQ8AI75_BRANA</name>
<organism evidence="4 5">
    <name type="scientific">Brassica napus</name>
    <name type="common">Rape</name>
    <dbReference type="NCBI Taxonomy" id="3708"/>
    <lineage>
        <taxon>Eukaryota</taxon>
        <taxon>Viridiplantae</taxon>
        <taxon>Streptophyta</taxon>
        <taxon>Embryophyta</taxon>
        <taxon>Tracheophyta</taxon>
        <taxon>Spermatophyta</taxon>
        <taxon>Magnoliopsida</taxon>
        <taxon>eudicotyledons</taxon>
        <taxon>Gunneridae</taxon>
        <taxon>Pentapetalae</taxon>
        <taxon>rosids</taxon>
        <taxon>malvids</taxon>
        <taxon>Brassicales</taxon>
        <taxon>Brassicaceae</taxon>
        <taxon>Brassiceae</taxon>
        <taxon>Brassica</taxon>
    </lineage>
</organism>
<dbReference type="InterPro" id="IPR001810">
    <property type="entry name" value="F-box_dom"/>
</dbReference>
<gene>
    <name evidence="4" type="ORF">HID58_054615</name>
</gene>
<dbReference type="SUPFAM" id="SSF160443">
    <property type="entry name" value="SMR domain-like"/>
    <property type="match status" value="1"/>
</dbReference>
<feature type="repeat" description="PPR" evidence="2">
    <location>
        <begin position="670"/>
        <end position="704"/>
    </location>
</feature>